<organism evidence="1">
    <name type="scientific">Lepeophtheirus salmonis</name>
    <name type="common">Salmon louse</name>
    <name type="synonym">Caligus salmonis</name>
    <dbReference type="NCBI Taxonomy" id="72036"/>
    <lineage>
        <taxon>Eukaryota</taxon>
        <taxon>Metazoa</taxon>
        <taxon>Ecdysozoa</taxon>
        <taxon>Arthropoda</taxon>
        <taxon>Crustacea</taxon>
        <taxon>Multicrustacea</taxon>
        <taxon>Hexanauplia</taxon>
        <taxon>Copepoda</taxon>
        <taxon>Siphonostomatoida</taxon>
        <taxon>Caligidae</taxon>
        <taxon>Lepeophtheirus</taxon>
    </lineage>
</organism>
<evidence type="ECO:0000313" key="1">
    <source>
        <dbReference type="EMBL" id="CDW43024.1"/>
    </source>
</evidence>
<sequence length="35" mass="4465">MYRRSQSCRRSWNKSQERLFKQWCNCICHWIKSSK</sequence>
<name>A0A0K2UXN6_LEPSM</name>
<dbReference type="AlphaFoldDB" id="A0A0K2UXN6"/>
<dbReference type="EMBL" id="HACA01025663">
    <property type="protein sequence ID" value="CDW43024.1"/>
    <property type="molecule type" value="Transcribed_RNA"/>
</dbReference>
<proteinExistence type="predicted"/>
<reference evidence="1" key="1">
    <citation type="submission" date="2014-05" db="EMBL/GenBank/DDBJ databases">
        <authorList>
            <person name="Chronopoulou M."/>
        </authorList>
    </citation>
    <scope>NUCLEOTIDE SEQUENCE</scope>
    <source>
        <tissue evidence="1">Whole organism</tissue>
    </source>
</reference>
<protein>
    <submittedName>
        <fullName evidence="1">Uncharacterized protein</fullName>
    </submittedName>
</protein>
<accession>A0A0K2UXN6</accession>